<comment type="caution">
    <text evidence="1">The sequence shown here is derived from an EMBL/GenBank/DDBJ whole genome shotgun (WGS) entry which is preliminary data.</text>
</comment>
<reference evidence="1" key="2">
    <citation type="submission" date="2023-01" db="EMBL/GenBank/DDBJ databases">
        <authorList>
            <person name="Petersen C."/>
        </authorList>
    </citation>
    <scope>NUCLEOTIDE SEQUENCE</scope>
    <source>
        <strain evidence="1">IBT 15450</strain>
    </source>
</reference>
<reference evidence="1" key="1">
    <citation type="journal article" date="2023" name="IMA Fungus">
        <title>Comparative genomic study of the Penicillium genus elucidates a diverse pangenome and 15 lateral gene transfer events.</title>
        <authorList>
            <person name="Petersen C."/>
            <person name="Sorensen T."/>
            <person name="Nielsen M.R."/>
            <person name="Sondergaard T.E."/>
            <person name="Sorensen J.L."/>
            <person name="Fitzpatrick D.A."/>
            <person name="Frisvad J.C."/>
            <person name="Nielsen K.L."/>
        </authorList>
    </citation>
    <scope>NUCLEOTIDE SEQUENCE</scope>
    <source>
        <strain evidence="1">IBT 15450</strain>
    </source>
</reference>
<keyword evidence="2" id="KW-1185">Reference proteome</keyword>
<evidence type="ECO:0000313" key="2">
    <source>
        <dbReference type="Proteomes" id="UP001219568"/>
    </source>
</evidence>
<evidence type="ECO:0000313" key="1">
    <source>
        <dbReference type="EMBL" id="KAJ6041560.1"/>
    </source>
</evidence>
<gene>
    <name evidence="1" type="ORF">N7460_006950</name>
</gene>
<proteinExistence type="predicted"/>
<dbReference type="AlphaFoldDB" id="A0AAD6IC39"/>
<protein>
    <submittedName>
        <fullName evidence="1">Uncharacterized protein</fullName>
    </submittedName>
</protein>
<name>A0AAD6IC39_PENCN</name>
<dbReference type="EMBL" id="JAQJZL010000005">
    <property type="protein sequence ID" value="KAJ6041560.1"/>
    <property type="molecule type" value="Genomic_DNA"/>
</dbReference>
<dbReference type="Proteomes" id="UP001219568">
    <property type="component" value="Unassembled WGS sequence"/>
</dbReference>
<organism evidence="1 2">
    <name type="scientific">Penicillium canescens</name>
    <dbReference type="NCBI Taxonomy" id="5083"/>
    <lineage>
        <taxon>Eukaryota</taxon>
        <taxon>Fungi</taxon>
        <taxon>Dikarya</taxon>
        <taxon>Ascomycota</taxon>
        <taxon>Pezizomycotina</taxon>
        <taxon>Eurotiomycetes</taxon>
        <taxon>Eurotiomycetidae</taxon>
        <taxon>Eurotiales</taxon>
        <taxon>Aspergillaceae</taxon>
        <taxon>Penicillium</taxon>
    </lineage>
</organism>
<sequence>MVMPNEVCRPTQTPSAVYSNQNKAALGTDAIEGEIYNIRGAILFRPTPYDREITGKGDSIMVYDPNADMNSPPYWENDDPSKEETSPVPAGFEIRVIGAVVVFKRV</sequence>
<accession>A0AAD6IC39</accession>